<sequence length="84" mass="9856">VIETFKPGLTDKVYERFKEKGRMLPDGLYYLDSWLSNDRTKCFQLMDADRFELIEEWIAKWDDLTDFEVVSVQDSPTKTAQQGG</sequence>
<organism evidence="1">
    <name type="scientific">marine sediment metagenome</name>
    <dbReference type="NCBI Taxonomy" id="412755"/>
    <lineage>
        <taxon>unclassified sequences</taxon>
        <taxon>metagenomes</taxon>
        <taxon>ecological metagenomes</taxon>
    </lineage>
</organism>
<reference evidence="1" key="1">
    <citation type="journal article" date="2014" name="Front. Microbiol.">
        <title>High frequency of phylogenetically diverse reductive dehalogenase-homologous genes in deep subseafloor sedimentary metagenomes.</title>
        <authorList>
            <person name="Kawai M."/>
            <person name="Futagami T."/>
            <person name="Toyoda A."/>
            <person name="Takaki Y."/>
            <person name="Nishi S."/>
            <person name="Hori S."/>
            <person name="Arai W."/>
            <person name="Tsubouchi T."/>
            <person name="Morono Y."/>
            <person name="Uchiyama I."/>
            <person name="Ito T."/>
            <person name="Fujiyama A."/>
            <person name="Inagaki F."/>
            <person name="Takami H."/>
        </authorList>
    </citation>
    <scope>NUCLEOTIDE SEQUENCE</scope>
    <source>
        <strain evidence="1">Expedition CK06-06</strain>
    </source>
</reference>
<protein>
    <recommendedName>
        <fullName evidence="2">DUF3303 domain-containing protein</fullName>
    </recommendedName>
</protein>
<dbReference type="AlphaFoldDB" id="X0SZ71"/>
<accession>X0SZ71</accession>
<dbReference type="InterPro" id="IPR021734">
    <property type="entry name" value="DUF3303"/>
</dbReference>
<dbReference type="EMBL" id="BARS01016272">
    <property type="protein sequence ID" value="GAF86279.1"/>
    <property type="molecule type" value="Genomic_DNA"/>
</dbReference>
<dbReference type="Pfam" id="PF11746">
    <property type="entry name" value="DUF3303"/>
    <property type="match status" value="1"/>
</dbReference>
<feature type="non-terminal residue" evidence="1">
    <location>
        <position position="1"/>
    </location>
</feature>
<name>X0SZ71_9ZZZZ</name>
<evidence type="ECO:0008006" key="2">
    <source>
        <dbReference type="Google" id="ProtNLM"/>
    </source>
</evidence>
<evidence type="ECO:0000313" key="1">
    <source>
        <dbReference type="EMBL" id="GAF86279.1"/>
    </source>
</evidence>
<comment type="caution">
    <text evidence="1">The sequence shown here is derived from an EMBL/GenBank/DDBJ whole genome shotgun (WGS) entry which is preliminary data.</text>
</comment>
<proteinExistence type="predicted"/>
<gene>
    <name evidence="1" type="ORF">S01H1_26809</name>
</gene>